<dbReference type="Pfam" id="PF14031">
    <property type="entry name" value="D-ser_dehydrat"/>
    <property type="match status" value="1"/>
</dbReference>
<dbReference type="Gene3D" id="2.40.37.20">
    <property type="entry name" value="D-serine dehydratase-like domain"/>
    <property type="match status" value="1"/>
</dbReference>
<dbReference type="PANTHER" id="PTHR28004">
    <property type="entry name" value="ZGC:162816-RELATED"/>
    <property type="match status" value="1"/>
</dbReference>
<feature type="domain" description="D-serine dehydratase-like" evidence="3">
    <location>
        <begin position="261"/>
        <end position="348"/>
    </location>
</feature>
<organism evidence="4">
    <name type="scientific">Singulisphaera sp. Ch08</name>
    <dbReference type="NCBI Taxonomy" id="3120278"/>
    <lineage>
        <taxon>Bacteria</taxon>
        <taxon>Pseudomonadati</taxon>
        <taxon>Planctomycetota</taxon>
        <taxon>Planctomycetia</taxon>
        <taxon>Isosphaerales</taxon>
        <taxon>Isosphaeraceae</taxon>
        <taxon>Singulisphaera</taxon>
    </lineage>
</organism>
<evidence type="ECO:0000313" key="4">
    <source>
        <dbReference type="EMBL" id="XBH07610.1"/>
    </source>
</evidence>
<keyword evidence="2" id="KW-0456">Lyase</keyword>
<dbReference type="GO" id="GO:0008721">
    <property type="term" value="F:D-serine ammonia-lyase activity"/>
    <property type="evidence" value="ECO:0007669"/>
    <property type="project" value="TreeGrafter"/>
</dbReference>
<dbReference type="Gene3D" id="3.20.20.10">
    <property type="entry name" value="Alanine racemase"/>
    <property type="match status" value="1"/>
</dbReference>
<dbReference type="AlphaFoldDB" id="A0AAU7CRK4"/>
<dbReference type="GO" id="GO:0036088">
    <property type="term" value="P:D-serine catabolic process"/>
    <property type="evidence" value="ECO:0007669"/>
    <property type="project" value="TreeGrafter"/>
</dbReference>
<dbReference type="SUPFAM" id="SSF51419">
    <property type="entry name" value="PLP-binding barrel"/>
    <property type="match status" value="1"/>
</dbReference>
<evidence type="ECO:0000256" key="2">
    <source>
        <dbReference type="ARBA" id="ARBA00023239"/>
    </source>
</evidence>
<protein>
    <submittedName>
        <fullName evidence="4">DSD1 family PLP-dependent enzyme</fullName>
    </submittedName>
</protein>
<dbReference type="InterPro" id="IPR001608">
    <property type="entry name" value="Ala_racemase_N"/>
</dbReference>
<dbReference type="EMBL" id="CP155447">
    <property type="protein sequence ID" value="XBH07610.1"/>
    <property type="molecule type" value="Genomic_DNA"/>
</dbReference>
<dbReference type="SMART" id="SM01119">
    <property type="entry name" value="D-ser_dehydrat"/>
    <property type="match status" value="1"/>
</dbReference>
<name>A0AAU7CRK4_9BACT</name>
<dbReference type="RefSeq" id="WP_406700450.1">
    <property type="nucleotide sequence ID" value="NZ_CP155447.1"/>
</dbReference>
<sequence>MQLSAIGVPVEELDTPALLLDLDRFEQNIAKMSEHLKSRGVAWRPHAKAFKTPAIAHQLRKAGAIGVTVAKVSEAEVMAAAGIDDILIAHLVVGPLKTKRLAALQRYADVKATVDHVDHIAPLGEAARICGVTIGILVDVDLGLHRCGVASAADALRLARLVSETPGLRFDGLMGYEGHTLMIPDRLQKQAAIQEAIGILLSTKEVVEHEGLACRIISAGGSGSYQFTADLPGITEIQAGGGIFACQYYTQVCGVEGHWPALSLLATVVSRPAPDRAILDIGQKSVSSYRTPPILRDYDNCPILGLSAEHAVVEIAPGEDFPIGKKVAVIPGYSDFTFVLHDRVLGHRWGQVEVVWPLLARGMLQ</sequence>
<dbReference type="InterPro" id="IPR029066">
    <property type="entry name" value="PLP-binding_barrel"/>
</dbReference>
<dbReference type="InterPro" id="IPR042208">
    <property type="entry name" value="D-ser_dehydrat-like_sf"/>
</dbReference>
<dbReference type="Pfam" id="PF01168">
    <property type="entry name" value="Ala_racemase_N"/>
    <property type="match status" value="1"/>
</dbReference>
<reference evidence="4" key="1">
    <citation type="submission" date="2024-05" db="EMBL/GenBank/DDBJ databases">
        <title>Planctomycetes of the genus Singulisphaera possess chitinolytic capabilities.</title>
        <authorList>
            <person name="Ivanova A."/>
        </authorList>
    </citation>
    <scope>NUCLEOTIDE SEQUENCE</scope>
    <source>
        <strain evidence="4">Ch08T</strain>
    </source>
</reference>
<proteinExistence type="inferred from homology"/>
<accession>A0AAU7CRK4</accession>
<dbReference type="InterPro" id="IPR051466">
    <property type="entry name" value="D-amino_acid_metab_enzyme"/>
</dbReference>
<comment type="similarity">
    <text evidence="1">Belongs to the DSD1 family.</text>
</comment>
<evidence type="ECO:0000256" key="1">
    <source>
        <dbReference type="ARBA" id="ARBA00005323"/>
    </source>
</evidence>
<evidence type="ECO:0000259" key="3">
    <source>
        <dbReference type="SMART" id="SM01119"/>
    </source>
</evidence>
<dbReference type="CDD" id="cd06819">
    <property type="entry name" value="PLPDE_III_LS_D-TA"/>
    <property type="match status" value="1"/>
</dbReference>
<dbReference type="PANTHER" id="PTHR28004:SF2">
    <property type="entry name" value="D-SERINE DEHYDRATASE"/>
    <property type="match status" value="1"/>
</dbReference>
<dbReference type="InterPro" id="IPR026956">
    <property type="entry name" value="D-ser_dehydrat-like_dom"/>
</dbReference>
<gene>
    <name evidence="4" type="ORF">V5E97_16710</name>
</gene>